<sequence length="199" mass="22025">MDTENLGKRVQQRRTELGLTVRQLSERLGISDTAIRKIEKGNGTRYGAELAQALGVSATWLTTGDPNQAPMPVPPCGADADVIERREMGQRAQRRRKELKLTQRDLAARLGVSNPTIVKIEQGGRTRHLVELAKALEVPLAWLKTGDPSTTRSEVPQSGGYWPFHSARLADYESLPPHTRRELDTRLADIIAGAMLANR</sequence>
<dbReference type="Pfam" id="PF12844">
    <property type="entry name" value="HTH_19"/>
    <property type="match status" value="1"/>
</dbReference>
<evidence type="ECO:0000256" key="3">
    <source>
        <dbReference type="ARBA" id="ARBA00023163"/>
    </source>
</evidence>
<proteinExistence type="predicted"/>
<dbReference type="PANTHER" id="PTHR40661">
    <property type="match status" value="1"/>
</dbReference>
<keyword evidence="2" id="KW-0238">DNA-binding</keyword>
<dbReference type="InterPro" id="IPR001387">
    <property type="entry name" value="Cro/C1-type_HTH"/>
</dbReference>
<evidence type="ECO:0000256" key="2">
    <source>
        <dbReference type="ARBA" id="ARBA00023125"/>
    </source>
</evidence>
<dbReference type="GO" id="GO:0003677">
    <property type="term" value="F:DNA binding"/>
    <property type="evidence" value="ECO:0007669"/>
    <property type="project" value="UniProtKB-KW"/>
</dbReference>
<evidence type="ECO:0000313" key="5">
    <source>
        <dbReference type="EMBL" id="SAI47303.1"/>
    </source>
</evidence>
<gene>
    <name evidence="5" type="ORF">SAMEA1982600_03790</name>
</gene>
<protein>
    <submittedName>
        <fullName evidence="5">Transcriptional regulator</fullName>
    </submittedName>
</protein>
<reference evidence="5 6" key="1">
    <citation type="submission" date="2016-03" db="EMBL/GenBank/DDBJ databases">
        <authorList>
            <consortium name="Pathogen Informatics"/>
        </authorList>
    </citation>
    <scope>NUCLEOTIDE SEQUENCE [LARGE SCALE GENOMIC DNA]</scope>
    <source>
        <strain evidence="5 6">NCTC13364</strain>
    </source>
</reference>
<dbReference type="PROSITE" id="PS50943">
    <property type="entry name" value="HTH_CROC1"/>
    <property type="match status" value="2"/>
</dbReference>
<evidence type="ECO:0000313" key="6">
    <source>
        <dbReference type="Proteomes" id="UP000077037"/>
    </source>
</evidence>
<dbReference type="Proteomes" id="UP000077037">
    <property type="component" value="Unassembled WGS sequence"/>
</dbReference>
<dbReference type="CDD" id="cd00093">
    <property type="entry name" value="HTH_XRE"/>
    <property type="match status" value="2"/>
</dbReference>
<feature type="domain" description="HTH cro/C1-type" evidence="4">
    <location>
        <begin position="10"/>
        <end position="61"/>
    </location>
</feature>
<dbReference type="InterPro" id="IPR010982">
    <property type="entry name" value="Lambda_DNA-bd_dom_sf"/>
</dbReference>
<dbReference type="RefSeq" id="WP_066417097.1">
    <property type="nucleotide sequence ID" value="NZ_FKBS01000025.1"/>
</dbReference>
<dbReference type="SMART" id="SM00530">
    <property type="entry name" value="HTH_XRE"/>
    <property type="match status" value="2"/>
</dbReference>
<name>A0A157QN53_9BORD</name>
<keyword evidence="3" id="KW-0804">Transcription</keyword>
<dbReference type="Gene3D" id="1.10.260.40">
    <property type="entry name" value="lambda repressor-like DNA-binding domains"/>
    <property type="match status" value="2"/>
</dbReference>
<dbReference type="EMBL" id="FKBS01000025">
    <property type="protein sequence ID" value="SAI47303.1"/>
    <property type="molecule type" value="Genomic_DNA"/>
</dbReference>
<feature type="domain" description="HTH cro/C1-type" evidence="4">
    <location>
        <begin position="93"/>
        <end position="143"/>
    </location>
</feature>
<dbReference type="SUPFAM" id="SSF47413">
    <property type="entry name" value="lambda repressor-like DNA-binding domains"/>
    <property type="match status" value="2"/>
</dbReference>
<accession>A0A157QN53</accession>
<dbReference type="PANTHER" id="PTHR40661:SF3">
    <property type="entry name" value="FELS-1 PROPHAGE TRANSCRIPTIONAL REGULATOR"/>
    <property type="match status" value="1"/>
</dbReference>
<organism evidence="5 6">
    <name type="scientific">Bordetella ansorpii</name>
    <dbReference type="NCBI Taxonomy" id="288768"/>
    <lineage>
        <taxon>Bacteria</taxon>
        <taxon>Pseudomonadati</taxon>
        <taxon>Pseudomonadota</taxon>
        <taxon>Betaproteobacteria</taxon>
        <taxon>Burkholderiales</taxon>
        <taxon>Alcaligenaceae</taxon>
        <taxon>Bordetella</taxon>
    </lineage>
</organism>
<dbReference type="Pfam" id="PF01381">
    <property type="entry name" value="HTH_3"/>
    <property type="match status" value="1"/>
</dbReference>
<evidence type="ECO:0000259" key="4">
    <source>
        <dbReference type="PROSITE" id="PS50943"/>
    </source>
</evidence>
<dbReference type="OrthoDB" id="8659673at2"/>
<evidence type="ECO:0000256" key="1">
    <source>
        <dbReference type="ARBA" id="ARBA00023015"/>
    </source>
</evidence>
<keyword evidence="1" id="KW-0805">Transcription regulation</keyword>
<dbReference type="AlphaFoldDB" id="A0A157QN53"/>